<reference evidence="1 2" key="1">
    <citation type="journal article" date="2017" name="Curr. Biol.">
        <title>Genome architecture and evolution of a unichromosomal asexual nematode.</title>
        <authorList>
            <person name="Fradin H."/>
            <person name="Zegar C."/>
            <person name="Gutwein M."/>
            <person name="Lucas J."/>
            <person name="Kovtun M."/>
            <person name="Corcoran D."/>
            <person name="Baugh L.R."/>
            <person name="Kiontke K."/>
            <person name="Gunsalus K."/>
            <person name="Fitch D.H."/>
            <person name="Piano F."/>
        </authorList>
    </citation>
    <scope>NUCLEOTIDE SEQUENCE [LARGE SCALE GENOMIC DNA]</scope>
    <source>
        <strain evidence="1">PF1309</strain>
    </source>
</reference>
<evidence type="ECO:0000313" key="1">
    <source>
        <dbReference type="EMBL" id="PAV57015.1"/>
    </source>
</evidence>
<gene>
    <name evidence="1" type="ORF">WR25_26094</name>
</gene>
<dbReference type="Proteomes" id="UP000218231">
    <property type="component" value="Unassembled WGS sequence"/>
</dbReference>
<comment type="caution">
    <text evidence="1">The sequence shown here is derived from an EMBL/GenBank/DDBJ whole genome shotgun (WGS) entry which is preliminary data.</text>
</comment>
<keyword evidence="2" id="KW-1185">Reference proteome</keyword>
<organism evidence="1 2">
    <name type="scientific">Diploscapter pachys</name>
    <dbReference type="NCBI Taxonomy" id="2018661"/>
    <lineage>
        <taxon>Eukaryota</taxon>
        <taxon>Metazoa</taxon>
        <taxon>Ecdysozoa</taxon>
        <taxon>Nematoda</taxon>
        <taxon>Chromadorea</taxon>
        <taxon>Rhabditida</taxon>
        <taxon>Rhabditina</taxon>
        <taxon>Rhabditomorpha</taxon>
        <taxon>Rhabditoidea</taxon>
        <taxon>Rhabditidae</taxon>
        <taxon>Diploscapter</taxon>
    </lineage>
</organism>
<evidence type="ECO:0000313" key="2">
    <source>
        <dbReference type="Proteomes" id="UP000218231"/>
    </source>
</evidence>
<accession>A0A2A2J5W5</accession>
<dbReference type="AlphaFoldDB" id="A0A2A2J5W5"/>
<name>A0A2A2J5W5_9BILA</name>
<protein>
    <submittedName>
        <fullName evidence="1">Uncharacterized protein</fullName>
    </submittedName>
</protein>
<dbReference type="EMBL" id="LIAE01010657">
    <property type="protein sequence ID" value="PAV57015.1"/>
    <property type="molecule type" value="Genomic_DNA"/>
</dbReference>
<sequence>MLHRVLPRFLEFSIFSVWNSFSSLMFTSGITGSFDVTAATGDSAAGNVRFLLILLRFVVTRCGFWGCIRESTDWSGSSLNRCGVDVALRIWIVAHVLIDVVVITSRIRKRRELEAGVREIEPTFHQNSSSNQRQNLATTRVQEIYIRNSAWNRPAIIDDPPPNYRDIMKDIVLNPSQLNDSSLPPSYEEVTDQPIVIPL</sequence>
<proteinExistence type="predicted"/>